<name>A0ABT6YSS1_9BACT</name>
<keyword evidence="11" id="KW-1185">Reference proteome</keyword>
<feature type="transmembrane region" description="Helical" evidence="8">
    <location>
        <begin position="26"/>
        <end position="43"/>
    </location>
</feature>
<dbReference type="InterPro" id="IPR024791">
    <property type="entry name" value="Cyt_c/ubiquinol_Oxase_su3"/>
</dbReference>
<keyword evidence="4 7" id="KW-0812">Transmembrane</keyword>
<gene>
    <name evidence="10" type="ORF">QM480_19880</name>
</gene>
<dbReference type="EMBL" id="JASHID010000018">
    <property type="protein sequence ID" value="MDI9866611.1"/>
    <property type="molecule type" value="Genomic_DNA"/>
</dbReference>
<dbReference type="InterPro" id="IPR035973">
    <property type="entry name" value="Cyt_c_oxidase_su3-like_sf"/>
</dbReference>
<accession>A0ABT6YSS1</accession>
<comment type="subcellular location">
    <subcellularLocation>
        <location evidence="1 7">Cell membrane</location>
        <topology evidence="1 7">Multi-pass membrane protein</topology>
    </subcellularLocation>
</comment>
<dbReference type="PROSITE" id="PS50253">
    <property type="entry name" value="COX3"/>
    <property type="match status" value="1"/>
</dbReference>
<protein>
    <submittedName>
        <fullName evidence="10">Cytochrome c oxidase subunit 3</fullName>
    </submittedName>
</protein>
<comment type="caution">
    <text evidence="10">The sequence shown here is derived from an EMBL/GenBank/DDBJ whole genome shotgun (WGS) entry which is preliminary data.</text>
</comment>
<reference evidence="10 11" key="1">
    <citation type="submission" date="2023-05" db="EMBL/GenBank/DDBJ databases">
        <title>Novel species of genus Flectobacillus isolated from stream in China.</title>
        <authorList>
            <person name="Lu H."/>
        </authorList>
    </citation>
    <scope>NUCLEOTIDE SEQUENCE [LARGE SCALE GENOMIC DNA]</scope>
    <source>
        <strain evidence="10 11">DC10W</strain>
    </source>
</reference>
<feature type="transmembrane region" description="Helical" evidence="8">
    <location>
        <begin position="134"/>
        <end position="158"/>
    </location>
</feature>
<dbReference type="PANTHER" id="PTHR11403">
    <property type="entry name" value="CYTOCHROME C OXIDASE SUBUNIT III"/>
    <property type="match status" value="1"/>
</dbReference>
<organism evidence="10 11">
    <name type="scientific">Flectobacillus longus</name>
    <dbReference type="NCBI Taxonomy" id="2984207"/>
    <lineage>
        <taxon>Bacteria</taxon>
        <taxon>Pseudomonadati</taxon>
        <taxon>Bacteroidota</taxon>
        <taxon>Cytophagia</taxon>
        <taxon>Cytophagales</taxon>
        <taxon>Flectobacillaceae</taxon>
        <taxon>Flectobacillus</taxon>
    </lineage>
</organism>
<evidence type="ECO:0000256" key="2">
    <source>
        <dbReference type="ARBA" id="ARBA00010581"/>
    </source>
</evidence>
<dbReference type="Proteomes" id="UP001236569">
    <property type="component" value="Unassembled WGS sequence"/>
</dbReference>
<evidence type="ECO:0000256" key="1">
    <source>
        <dbReference type="ARBA" id="ARBA00004651"/>
    </source>
</evidence>
<dbReference type="InterPro" id="IPR000298">
    <property type="entry name" value="Cyt_c_oxidase-like_su3"/>
</dbReference>
<evidence type="ECO:0000259" key="9">
    <source>
        <dbReference type="PROSITE" id="PS50253"/>
    </source>
</evidence>
<evidence type="ECO:0000256" key="8">
    <source>
        <dbReference type="SAM" id="Phobius"/>
    </source>
</evidence>
<dbReference type="RefSeq" id="WP_283328951.1">
    <property type="nucleotide sequence ID" value="NZ_JASHIC010000024.1"/>
</dbReference>
<evidence type="ECO:0000256" key="5">
    <source>
        <dbReference type="ARBA" id="ARBA00022989"/>
    </source>
</evidence>
<feature type="transmembrane region" description="Helical" evidence="8">
    <location>
        <begin position="179"/>
        <end position="196"/>
    </location>
</feature>
<proteinExistence type="inferred from homology"/>
<dbReference type="Gene3D" id="1.20.120.80">
    <property type="entry name" value="Cytochrome c oxidase, subunit III, four-helix bundle"/>
    <property type="match status" value="1"/>
</dbReference>
<keyword evidence="5 8" id="KW-1133">Transmembrane helix</keyword>
<dbReference type="Pfam" id="PF00510">
    <property type="entry name" value="COX3"/>
    <property type="match status" value="1"/>
</dbReference>
<evidence type="ECO:0000313" key="11">
    <source>
        <dbReference type="Proteomes" id="UP001236569"/>
    </source>
</evidence>
<evidence type="ECO:0000256" key="7">
    <source>
        <dbReference type="RuleBase" id="RU003376"/>
    </source>
</evidence>
<feature type="transmembrane region" description="Helical" evidence="8">
    <location>
        <begin position="93"/>
        <end position="114"/>
    </location>
</feature>
<feature type="domain" description="Heme-copper oxidase subunit III family profile" evidence="9">
    <location>
        <begin position="25"/>
        <end position="198"/>
    </location>
</feature>
<evidence type="ECO:0000256" key="3">
    <source>
        <dbReference type="ARBA" id="ARBA00022475"/>
    </source>
</evidence>
<comment type="similarity">
    <text evidence="2 7">Belongs to the cytochrome c oxidase subunit 3 family.</text>
</comment>
<evidence type="ECO:0000256" key="6">
    <source>
        <dbReference type="ARBA" id="ARBA00023136"/>
    </source>
</evidence>
<sequence length="198" mass="22844">MTQEHLRDIDMGEEPVKTMSMNPKKFMLWLAIASITMMFAGWTSGYLVRKAEGNWHEFDLPNIFLYSTGVLVVSSVFMHLAVKAAKKDNFNTLKIAISITFAFGMAFLFMQWYGFSDLVKNQLHFSGSDVASSWIYIFVGIHGLHIISGLIVLLFSLVSSFRLSINSNNLTRIQLCATYWHFLDGLWLYLFFFLYFNR</sequence>
<evidence type="ECO:0000313" key="10">
    <source>
        <dbReference type="EMBL" id="MDI9866611.1"/>
    </source>
</evidence>
<keyword evidence="3" id="KW-1003">Cell membrane</keyword>
<dbReference type="InterPro" id="IPR013833">
    <property type="entry name" value="Cyt_c_oxidase_su3_a-hlx"/>
</dbReference>
<dbReference type="SUPFAM" id="SSF81452">
    <property type="entry name" value="Cytochrome c oxidase subunit III-like"/>
    <property type="match status" value="1"/>
</dbReference>
<keyword evidence="6 8" id="KW-0472">Membrane</keyword>
<dbReference type="PANTHER" id="PTHR11403:SF2">
    <property type="entry name" value="CYTOCHROME BO(3) UBIQUINOL OXIDASE SUBUNIT 3"/>
    <property type="match status" value="1"/>
</dbReference>
<evidence type="ECO:0000256" key="4">
    <source>
        <dbReference type="ARBA" id="ARBA00022692"/>
    </source>
</evidence>
<feature type="transmembrane region" description="Helical" evidence="8">
    <location>
        <begin position="63"/>
        <end position="81"/>
    </location>
</feature>